<evidence type="ECO:0000313" key="4">
    <source>
        <dbReference type="EMBL" id="KAL3314490.1"/>
    </source>
</evidence>
<evidence type="ECO:0000313" key="5">
    <source>
        <dbReference type="Proteomes" id="UP001626550"/>
    </source>
</evidence>
<dbReference type="SMART" id="SM00054">
    <property type="entry name" value="EFh"/>
    <property type="match status" value="3"/>
</dbReference>
<protein>
    <recommendedName>
        <fullName evidence="3">EF-hand domain-containing protein</fullName>
    </recommendedName>
</protein>
<dbReference type="AlphaFoldDB" id="A0ABD2Q4F4"/>
<name>A0ABD2Q4F4_9PLAT</name>
<dbReference type="InterPro" id="IPR002048">
    <property type="entry name" value="EF_hand_dom"/>
</dbReference>
<comment type="caution">
    <text evidence="4">The sequence shown here is derived from an EMBL/GenBank/DDBJ whole genome shotgun (WGS) entry which is preliminary data.</text>
</comment>
<reference evidence="4 5" key="1">
    <citation type="submission" date="2024-11" db="EMBL/GenBank/DDBJ databases">
        <title>Adaptive evolution of stress response genes in parasites aligns with host niche diversity.</title>
        <authorList>
            <person name="Hahn C."/>
            <person name="Resl P."/>
        </authorList>
    </citation>
    <scope>NUCLEOTIDE SEQUENCE [LARGE SCALE GENOMIC DNA]</scope>
    <source>
        <strain evidence="4">EGGRZ-B1_66</strain>
        <tissue evidence="4">Body</tissue>
    </source>
</reference>
<dbReference type="InterPro" id="IPR018247">
    <property type="entry name" value="EF_Hand_1_Ca_BS"/>
</dbReference>
<feature type="domain" description="EF-hand" evidence="3">
    <location>
        <begin position="83"/>
        <end position="118"/>
    </location>
</feature>
<dbReference type="Gene3D" id="1.10.238.10">
    <property type="entry name" value="EF-hand"/>
    <property type="match status" value="1"/>
</dbReference>
<organism evidence="4 5">
    <name type="scientific">Cichlidogyrus casuarinus</name>
    <dbReference type="NCBI Taxonomy" id="1844966"/>
    <lineage>
        <taxon>Eukaryota</taxon>
        <taxon>Metazoa</taxon>
        <taxon>Spiralia</taxon>
        <taxon>Lophotrochozoa</taxon>
        <taxon>Platyhelminthes</taxon>
        <taxon>Monogenea</taxon>
        <taxon>Monopisthocotylea</taxon>
        <taxon>Dactylogyridea</taxon>
        <taxon>Ancyrocephalidae</taxon>
        <taxon>Cichlidogyrus</taxon>
    </lineage>
</organism>
<sequence>MAKIKTTNELVLEELAETFDHIDLDNDGLIELDDMRALLRNCSINLSNETMQHNISRVCPNDNSTFTLGDFTRTMVDCLNGEDGFELLHKSFNILDRDDDGKVDAVQLARLHNTLMRGNSQPHLTNEDASSILDCADLNADRAVTLEEFISIIMSGIKALN</sequence>
<accession>A0ABD2Q4F4</accession>
<evidence type="ECO:0000259" key="3">
    <source>
        <dbReference type="PROSITE" id="PS50222"/>
    </source>
</evidence>
<dbReference type="InterPro" id="IPR050230">
    <property type="entry name" value="CALM/Myosin/TropC-like"/>
</dbReference>
<keyword evidence="2" id="KW-0106">Calcium</keyword>
<dbReference type="Proteomes" id="UP001626550">
    <property type="component" value="Unassembled WGS sequence"/>
</dbReference>
<keyword evidence="1" id="KW-0677">Repeat</keyword>
<keyword evidence="5" id="KW-1185">Reference proteome</keyword>
<dbReference type="InterPro" id="IPR011992">
    <property type="entry name" value="EF-hand-dom_pair"/>
</dbReference>
<dbReference type="PROSITE" id="PS00018">
    <property type="entry name" value="EF_HAND_1"/>
    <property type="match status" value="2"/>
</dbReference>
<dbReference type="Pfam" id="PF13405">
    <property type="entry name" value="EF-hand_6"/>
    <property type="match status" value="1"/>
</dbReference>
<dbReference type="PANTHER" id="PTHR23048:SF0">
    <property type="entry name" value="CALMODULIN LIKE 3"/>
    <property type="match status" value="1"/>
</dbReference>
<dbReference type="Pfam" id="PF13499">
    <property type="entry name" value="EF-hand_7"/>
    <property type="match status" value="1"/>
</dbReference>
<feature type="domain" description="EF-hand" evidence="3">
    <location>
        <begin position="10"/>
        <end position="45"/>
    </location>
</feature>
<dbReference type="PROSITE" id="PS50222">
    <property type="entry name" value="EF_HAND_2"/>
    <property type="match status" value="2"/>
</dbReference>
<evidence type="ECO:0000256" key="1">
    <source>
        <dbReference type="ARBA" id="ARBA00022737"/>
    </source>
</evidence>
<dbReference type="FunFam" id="1.10.238.10:FF:000003">
    <property type="entry name" value="Calmodulin A"/>
    <property type="match status" value="1"/>
</dbReference>
<dbReference type="EMBL" id="JBJKFK010000983">
    <property type="protein sequence ID" value="KAL3314490.1"/>
    <property type="molecule type" value="Genomic_DNA"/>
</dbReference>
<dbReference type="SUPFAM" id="SSF47473">
    <property type="entry name" value="EF-hand"/>
    <property type="match status" value="1"/>
</dbReference>
<evidence type="ECO:0000256" key="2">
    <source>
        <dbReference type="ARBA" id="ARBA00022837"/>
    </source>
</evidence>
<dbReference type="PANTHER" id="PTHR23048">
    <property type="entry name" value="MYOSIN LIGHT CHAIN 1, 3"/>
    <property type="match status" value="1"/>
</dbReference>
<gene>
    <name evidence="4" type="ORF">Ciccas_006892</name>
</gene>
<proteinExistence type="predicted"/>